<dbReference type="PANTHER" id="PTHR37422">
    <property type="entry name" value="TEICHURONIC ACID BIOSYNTHESIS PROTEIN TUAE"/>
    <property type="match status" value="1"/>
</dbReference>
<keyword evidence="8" id="KW-1185">Reference proteome</keyword>
<keyword evidence="7" id="KW-0436">Ligase</keyword>
<evidence type="ECO:0000259" key="6">
    <source>
        <dbReference type="Pfam" id="PF04932"/>
    </source>
</evidence>
<dbReference type="EMBL" id="JAGJRS010000004">
    <property type="protein sequence ID" value="MBP1473079.1"/>
    <property type="molecule type" value="Genomic_DNA"/>
</dbReference>
<feature type="transmembrane region" description="Helical" evidence="5">
    <location>
        <begin position="126"/>
        <end position="145"/>
    </location>
</feature>
<gene>
    <name evidence="7" type="ORF">J7I44_02135</name>
</gene>
<feature type="transmembrane region" description="Helical" evidence="5">
    <location>
        <begin position="39"/>
        <end position="60"/>
    </location>
</feature>
<feature type="transmembrane region" description="Helical" evidence="5">
    <location>
        <begin position="99"/>
        <end position="117"/>
    </location>
</feature>
<evidence type="ECO:0000256" key="4">
    <source>
        <dbReference type="ARBA" id="ARBA00023136"/>
    </source>
</evidence>
<feature type="transmembrane region" description="Helical" evidence="5">
    <location>
        <begin position="237"/>
        <end position="259"/>
    </location>
</feature>
<evidence type="ECO:0000256" key="3">
    <source>
        <dbReference type="ARBA" id="ARBA00022989"/>
    </source>
</evidence>
<dbReference type="InterPro" id="IPR007016">
    <property type="entry name" value="O-antigen_ligase-rel_domated"/>
</dbReference>
<feature type="transmembrane region" description="Helical" evidence="5">
    <location>
        <begin position="314"/>
        <end position="333"/>
    </location>
</feature>
<sequence>MRNLPLASSRWETVIGLGLGWLMIGMLVMPAGVSFNPGRLYQVTLVVLLYLPVFCLAIRQRGALWRGLWPQPAFRAFLLLVAWATLSMCWGQQDRPGDEFGRIVSVVLFVLGCQLWGGERPARMEMLLTAVGWAMAVAALAYSMIFLRAPHPENLDQVRITGEGVIATSNYAAAAMGAACVWLAQLPDRGRAWRVASMAAFMALLLFVALTQSRSVWLALAACALATPLWQRSRAGVLVAALVAVVVLVLSVIALAWPLPVLMERGASYRPQILVKALHLIAAHPWLGLGQGTEFTIVVGGQHLTHSHNVLTQAAILLGLPGLAMMVAMWALVAWSGWRHRGEPLGRVTLGLWVYASVALQFDMPQLLDSPRPGWLLIWLPFALALGLEARTRRAASPRLH</sequence>
<dbReference type="InterPro" id="IPR051533">
    <property type="entry name" value="WaaL-like"/>
</dbReference>
<evidence type="ECO:0000256" key="1">
    <source>
        <dbReference type="ARBA" id="ARBA00004141"/>
    </source>
</evidence>
<evidence type="ECO:0000313" key="8">
    <source>
        <dbReference type="Proteomes" id="UP000823790"/>
    </source>
</evidence>
<feature type="transmembrane region" description="Helical" evidence="5">
    <location>
        <begin position="345"/>
        <end position="362"/>
    </location>
</feature>
<dbReference type="PANTHER" id="PTHR37422:SF13">
    <property type="entry name" value="LIPOPOLYSACCHARIDE BIOSYNTHESIS PROTEIN PA4999-RELATED"/>
    <property type="match status" value="1"/>
</dbReference>
<feature type="transmembrane region" description="Helical" evidence="5">
    <location>
        <begin position="12"/>
        <end position="33"/>
    </location>
</feature>
<comment type="caution">
    <text evidence="7">The sequence shown here is derived from an EMBL/GenBank/DDBJ whole genome shotgun (WGS) entry which is preliminary data.</text>
</comment>
<name>A0ABS4DJ55_9GAMM</name>
<keyword evidence="3 5" id="KW-1133">Transmembrane helix</keyword>
<feature type="transmembrane region" description="Helical" evidence="5">
    <location>
        <begin position="374"/>
        <end position="390"/>
    </location>
</feature>
<evidence type="ECO:0000256" key="2">
    <source>
        <dbReference type="ARBA" id="ARBA00022692"/>
    </source>
</evidence>
<dbReference type="RefSeq" id="WP_209615013.1">
    <property type="nucleotide sequence ID" value="NZ_JAGJRS010000004.1"/>
</dbReference>
<feature type="transmembrane region" description="Helical" evidence="5">
    <location>
        <begin position="165"/>
        <end position="184"/>
    </location>
</feature>
<dbReference type="GO" id="GO:0016874">
    <property type="term" value="F:ligase activity"/>
    <property type="evidence" value="ECO:0007669"/>
    <property type="project" value="UniProtKB-KW"/>
</dbReference>
<feature type="domain" description="O-antigen ligase-related" evidence="6">
    <location>
        <begin position="200"/>
        <end position="326"/>
    </location>
</feature>
<dbReference type="Proteomes" id="UP000823790">
    <property type="component" value="Unassembled WGS sequence"/>
</dbReference>
<reference evidence="7 8" key="1">
    <citation type="submission" date="2021-04" db="EMBL/GenBank/DDBJ databases">
        <authorList>
            <person name="Huq M.A."/>
        </authorList>
    </citation>
    <scope>NUCLEOTIDE SEQUENCE [LARGE SCALE GENOMIC DNA]</scope>
    <source>
        <strain evidence="7 8">MAH-13</strain>
    </source>
</reference>
<proteinExistence type="predicted"/>
<protein>
    <submittedName>
        <fullName evidence="7">O-antigen ligase family protein</fullName>
    </submittedName>
</protein>
<evidence type="ECO:0000256" key="5">
    <source>
        <dbReference type="SAM" id="Phobius"/>
    </source>
</evidence>
<keyword evidence="4 5" id="KW-0472">Membrane</keyword>
<accession>A0ABS4DJ55</accession>
<evidence type="ECO:0000313" key="7">
    <source>
        <dbReference type="EMBL" id="MBP1473079.1"/>
    </source>
</evidence>
<feature type="transmembrane region" description="Helical" evidence="5">
    <location>
        <begin position="72"/>
        <end position="93"/>
    </location>
</feature>
<comment type="subcellular location">
    <subcellularLocation>
        <location evidence="1">Membrane</location>
        <topology evidence="1">Multi-pass membrane protein</topology>
    </subcellularLocation>
</comment>
<feature type="transmembrane region" description="Helical" evidence="5">
    <location>
        <begin position="191"/>
        <end position="209"/>
    </location>
</feature>
<dbReference type="Pfam" id="PF04932">
    <property type="entry name" value="Wzy_C"/>
    <property type="match status" value="1"/>
</dbReference>
<organism evidence="7 8">
    <name type="scientific">Frateuria flava</name>
    <dbReference type="NCBI Taxonomy" id="2821489"/>
    <lineage>
        <taxon>Bacteria</taxon>
        <taxon>Pseudomonadati</taxon>
        <taxon>Pseudomonadota</taxon>
        <taxon>Gammaproteobacteria</taxon>
        <taxon>Lysobacterales</taxon>
        <taxon>Rhodanobacteraceae</taxon>
        <taxon>Frateuria</taxon>
    </lineage>
</organism>
<keyword evidence="2 5" id="KW-0812">Transmembrane</keyword>